<proteinExistence type="predicted"/>
<dbReference type="EMBL" id="JADOUA010000001">
    <property type="protein sequence ID" value="MBG6089224.1"/>
    <property type="molecule type" value="Genomic_DNA"/>
</dbReference>
<gene>
    <name evidence="2" type="ORF">IW256_003337</name>
</gene>
<keyword evidence="3" id="KW-1185">Reference proteome</keyword>
<sequence length="134" mass="14513">MGGARKSNDRVLLRLGAQMAELEALYAHALSTPDVREERRALAELAGAGTRLAELAHAVAGGLEDTGLEGDGPVRVTGRAMPPAHRAARRRRHDRAAKPRRRTKLERRISRVTTTTDWIIARAGGSPGTAPPRR</sequence>
<name>A0A931GR32_9ACTN</name>
<evidence type="ECO:0000256" key="1">
    <source>
        <dbReference type="SAM" id="MobiDB-lite"/>
    </source>
</evidence>
<dbReference type="RefSeq" id="WP_197011858.1">
    <property type="nucleotide sequence ID" value="NZ_BAABES010000004.1"/>
</dbReference>
<dbReference type="AlphaFoldDB" id="A0A931GR32"/>
<accession>A0A931GR32</accession>
<dbReference type="Proteomes" id="UP000614047">
    <property type="component" value="Unassembled WGS sequence"/>
</dbReference>
<evidence type="ECO:0000313" key="3">
    <source>
        <dbReference type="Proteomes" id="UP000614047"/>
    </source>
</evidence>
<protein>
    <submittedName>
        <fullName evidence="2">Uncharacterized protein</fullName>
    </submittedName>
</protein>
<organism evidence="2 3">
    <name type="scientific">Actinomadura viridis</name>
    <dbReference type="NCBI Taxonomy" id="58110"/>
    <lineage>
        <taxon>Bacteria</taxon>
        <taxon>Bacillati</taxon>
        <taxon>Actinomycetota</taxon>
        <taxon>Actinomycetes</taxon>
        <taxon>Streptosporangiales</taxon>
        <taxon>Thermomonosporaceae</taxon>
        <taxon>Actinomadura</taxon>
    </lineage>
</organism>
<feature type="region of interest" description="Disordered" evidence="1">
    <location>
        <begin position="63"/>
        <end position="109"/>
    </location>
</feature>
<evidence type="ECO:0000313" key="2">
    <source>
        <dbReference type="EMBL" id="MBG6089224.1"/>
    </source>
</evidence>
<feature type="compositionally biased region" description="Basic residues" evidence="1">
    <location>
        <begin position="86"/>
        <end position="105"/>
    </location>
</feature>
<reference evidence="2" key="1">
    <citation type="submission" date="2020-11" db="EMBL/GenBank/DDBJ databases">
        <title>Sequencing the genomes of 1000 actinobacteria strains.</title>
        <authorList>
            <person name="Klenk H.-P."/>
        </authorList>
    </citation>
    <scope>NUCLEOTIDE SEQUENCE</scope>
    <source>
        <strain evidence="2">DSM 43175</strain>
    </source>
</reference>
<comment type="caution">
    <text evidence="2">The sequence shown here is derived from an EMBL/GenBank/DDBJ whole genome shotgun (WGS) entry which is preliminary data.</text>
</comment>